<dbReference type="SUPFAM" id="SSF103473">
    <property type="entry name" value="MFS general substrate transporter"/>
    <property type="match status" value="1"/>
</dbReference>
<dbReference type="Gene3D" id="1.20.1250.20">
    <property type="entry name" value="MFS general substrate transporter like domains"/>
    <property type="match status" value="1"/>
</dbReference>
<feature type="transmembrane region" description="Helical" evidence="6">
    <location>
        <begin position="115"/>
        <end position="137"/>
    </location>
</feature>
<dbReference type="EMBL" id="MPJD01000001">
    <property type="protein sequence ID" value="OKA29261.1"/>
    <property type="molecule type" value="Genomic_DNA"/>
</dbReference>
<feature type="domain" description="Major facilitator superfamily (MFS) profile" evidence="7">
    <location>
        <begin position="23"/>
        <end position="400"/>
    </location>
</feature>
<feature type="transmembrane region" description="Helical" evidence="6">
    <location>
        <begin position="89"/>
        <end position="109"/>
    </location>
</feature>
<dbReference type="GO" id="GO:0022857">
    <property type="term" value="F:transmembrane transporter activity"/>
    <property type="evidence" value="ECO:0007669"/>
    <property type="project" value="InterPro"/>
</dbReference>
<evidence type="ECO:0000313" key="8">
    <source>
        <dbReference type="EMBL" id="OKA29261.1"/>
    </source>
</evidence>
<dbReference type="Proteomes" id="UP000185990">
    <property type="component" value="Unassembled WGS sequence"/>
</dbReference>
<keyword evidence="5 6" id="KW-0472">Membrane</keyword>
<evidence type="ECO:0000256" key="3">
    <source>
        <dbReference type="ARBA" id="ARBA00022692"/>
    </source>
</evidence>
<feature type="transmembrane region" description="Helical" evidence="6">
    <location>
        <begin position="174"/>
        <end position="197"/>
    </location>
</feature>
<dbReference type="AlphaFoldDB" id="A0A854A1M9"/>
<organism evidence="8 9">
    <name type="scientific">Pseudomonas versuta</name>
    <dbReference type="NCBI Taxonomy" id="1788301"/>
    <lineage>
        <taxon>Bacteria</taxon>
        <taxon>Pseudomonadati</taxon>
        <taxon>Pseudomonadota</taxon>
        <taxon>Gammaproteobacteria</taxon>
        <taxon>Pseudomonadales</taxon>
        <taxon>Pseudomonadaceae</taxon>
        <taxon>Pseudomonas</taxon>
    </lineage>
</organism>
<evidence type="ECO:0000256" key="2">
    <source>
        <dbReference type="ARBA" id="ARBA00022475"/>
    </source>
</evidence>
<evidence type="ECO:0000256" key="4">
    <source>
        <dbReference type="ARBA" id="ARBA00022989"/>
    </source>
</evidence>
<sequence>MVKGLALKLANTASPTTRQNATLIGSMGFNQILAWGSTFYLPAVLAEPISHSLSTSVPAVVGALSWSLLVAGLCAPVVGRIIDKHGGKWVLAFSSLLLALGLIAMSLATGLLVYYIAWTVLGLGMAAGLYDAGFATLGRLMGAKARSSMTGLTLIAGFASTVAWPFLAAMDASYGWQTTCMVLALIHLVVGFPLHLLTVPTPSPRADEPQKVAKKSYAPADPRLVWIALLFTLHAFVMSALAVNLIALLRGHEISAAMAVTFGALMGPSQVVARLLEYAFGRNAHPVWIARIGILACMVGLLALGPGIVLLSLLAVITFGGGNGIMTIARGTVPLTLLGSINLGMHLGLIARPVLIAQAVAPMVCAYILVQLGPNWLIWIMAGILGIGALVAFTKLRTFDSSVV</sequence>
<evidence type="ECO:0000256" key="6">
    <source>
        <dbReference type="SAM" id="Phobius"/>
    </source>
</evidence>
<dbReference type="Pfam" id="PF07690">
    <property type="entry name" value="MFS_1"/>
    <property type="match status" value="1"/>
</dbReference>
<feature type="transmembrane region" description="Helical" evidence="6">
    <location>
        <begin position="21"/>
        <end position="43"/>
    </location>
</feature>
<accession>A0A854A1M9</accession>
<dbReference type="PROSITE" id="PS50850">
    <property type="entry name" value="MFS"/>
    <property type="match status" value="1"/>
</dbReference>
<dbReference type="InterPro" id="IPR050189">
    <property type="entry name" value="MFS_Efflux_Transporters"/>
</dbReference>
<evidence type="ECO:0000259" key="7">
    <source>
        <dbReference type="PROSITE" id="PS50850"/>
    </source>
</evidence>
<dbReference type="PANTHER" id="PTHR43124">
    <property type="entry name" value="PURINE EFFLUX PUMP PBUE"/>
    <property type="match status" value="1"/>
</dbReference>
<dbReference type="InterPro" id="IPR011701">
    <property type="entry name" value="MFS"/>
</dbReference>
<keyword evidence="2" id="KW-1003">Cell membrane</keyword>
<feature type="transmembrane region" description="Helical" evidence="6">
    <location>
        <begin position="63"/>
        <end position="82"/>
    </location>
</feature>
<dbReference type="InterPro" id="IPR036259">
    <property type="entry name" value="MFS_trans_sf"/>
</dbReference>
<comment type="caution">
    <text evidence="8">The sequence shown here is derived from an EMBL/GenBank/DDBJ whole genome shotgun (WGS) entry which is preliminary data.</text>
</comment>
<protein>
    <submittedName>
        <fullName evidence="8">MFS transporter</fullName>
    </submittedName>
</protein>
<evidence type="ECO:0000256" key="1">
    <source>
        <dbReference type="ARBA" id="ARBA00004651"/>
    </source>
</evidence>
<dbReference type="PANTHER" id="PTHR43124:SF3">
    <property type="entry name" value="CHLORAMPHENICOL EFFLUX PUMP RV0191"/>
    <property type="match status" value="1"/>
</dbReference>
<feature type="transmembrane region" description="Helical" evidence="6">
    <location>
        <begin position="349"/>
        <end position="370"/>
    </location>
</feature>
<feature type="transmembrane region" description="Helical" evidence="6">
    <location>
        <begin position="288"/>
        <end position="304"/>
    </location>
</feature>
<name>A0A854A1M9_9PSED</name>
<evidence type="ECO:0000313" key="9">
    <source>
        <dbReference type="Proteomes" id="UP000185990"/>
    </source>
</evidence>
<feature type="transmembrane region" description="Helical" evidence="6">
    <location>
        <begin position="254"/>
        <end position="276"/>
    </location>
</feature>
<reference evidence="8 9" key="1">
    <citation type="submission" date="2016-11" db="EMBL/GenBank/DDBJ databases">
        <title>Draft genome of Pseudomonas versuta A4R1.12.</title>
        <authorList>
            <person name="See-Too W.-S."/>
        </authorList>
    </citation>
    <scope>NUCLEOTIDE SEQUENCE [LARGE SCALE GENOMIC DNA]</scope>
    <source>
        <strain evidence="8 9">A4R1.12</strain>
    </source>
</reference>
<comment type="subcellular location">
    <subcellularLocation>
        <location evidence="1">Cell membrane</location>
        <topology evidence="1">Multi-pass membrane protein</topology>
    </subcellularLocation>
</comment>
<evidence type="ECO:0000256" key="5">
    <source>
        <dbReference type="ARBA" id="ARBA00023136"/>
    </source>
</evidence>
<feature type="transmembrane region" description="Helical" evidence="6">
    <location>
        <begin position="376"/>
        <end position="393"/>
    </location>
</feature>
<dbReference type="InterPro" id="IPR020846">
    <property type="entry name" value="MFS_dom"/>
</dbReference>
<keyword evidence="4 6" id="KW-1133">Transmembrane helix</keyword>
<gene>
    <name evidence="8" type="ORF">BOH74_00385</name>
</gene>
<feature type="transmembrane region" description="Helical" evidence="6">
    <location>
        <begin position="149"/>
        <end position="168"/>
    </location>
</feature>
<keyword evidence="3 6" id="KW-0812">Transmembrane</keyword>
<feature type="transmembrane region" description="Helical" evidence="6">
    <location>
        <begin position="224"/>
        <end position="248"/>
    </location>
</feature>
<proteinExistence type="predicted"/>
<dbReference type="GO" id="GO:0005886">
    <property type="term" value="C:plasma membrane"/>
    <property type="evidence" value="ECO:0007669"/>
    <property type="project" value="UniProtKB-SubCell"/>
</dbReference>